<dbReference type="PANTHER" id="PTHR45671:SF12">
    <property type="entry name" value="MITOCHONDRIAL PHOSPHATE CARRIER PROTEIN"/>
    <property type="match status" value="1"/>
</dbReference>
<proteinExistence type="inferred from homology"/>
<dbReference type="PROSITE" id="PS50920">
    <property type="entry name" value="SOLCAR"/>
    <property type="match status" value="2"/>
</dbReference>
<dbReference type="SUPFAM" id="SSF103506">
    <property type="entry name" value="Mitochondrial carrier"/>
    <property type="match status" value="1"/>
</dbReference>
<keyword evidence="8" id="KW-0496">Mitochondrion</keyword>
<dbReference type="EMBL" id="JAAAIP010000375">
    <property type="protein sequence ID" value="KAG0318377.1"/>
    <property type="molecule type" value="Genomic_DNA"/>
</dbReference>
<sequence>ATRIRLVSQPTFATGLVSGFTRILKEEGVHRGFYSGFGPIVCKQVPYTMAKFVVYERASEAILKRLGPPESLSPSTMTAVNLTSGVIAGAAAAVVSQPADTLLSKINKTSGSGSAMSRLVVLAKELGFRGLFLGLGPRIVLVGTLTSLQFGLYGDLKKTFGAGNGVEIRKI</sequence>
<keyword evidence="3 11" id="KW-0813">Transport</keyword>
<gene>
    <name evidence="12" type="primary">MIR1_2</name>
    <name evidence="12" type="ORF">BGZ99_005723</name>
</gene>
<organism evidence="12 13">
    <name type="scientific">Dissophora globulifera</name>
    <dbReference type="NCBI Taxonomy" id="979702"/>
    <lineage>
        <taxon>Eukaryota</taxon>
        <taxon>Fungi</taxon>
        <taxon>Fungi incertae sedis</taxon>
        <taxon>Mucoromycota</taxon>
        <taxon>Mortierellomycotina</taxon>
        <taxon>Mortierellomycetes</taxon>
        <taxon>Mortierellales</taxon>
        <taxon>Mortierellaceae</taxon>
        <taxon>Dissophora</taxon>
    </lineage>
</organism>
<dbReference type="GO" id="GO:0005315">
    <property type="term" value="F:phosphate transmembrane transporter activity"/>
    <property type="evidence" value="ECO:0007669"/>
    <property type="project" value="InterPro"/>
</dbReference>
<dbReference type="AlphaFoldDB" id="A0A9P6RIA3"/>
<feature type="non-terminal residue" evidence="12">
    <location>
        <position position="1"/>
    </location>
</feature>
<keyword evidence="4 10" id="KW-0812">Transmembrane</keyword>
<dbReference type="InterPro" id="IPR023395">
    <property type="entry name" value="MCP_dom_sf"/>
</dbReference>
<dbReference type="Pfam" id="PF00153">
    <property type="entry name" value="Mito_carr"/>
    <property type="match status" value="2"/>
</dbReference>
<feature type="repeat" description="Solcar" evidence="10">
    <location>
        <begin position="76"/>
        <end position="159"/>
    </location>
</feature>
<dbReference type="Gene3D" id="1.50.40.10">
    <property type="entry name" value="Mitochondrial carrier domain"/>
    <property type="match status" value="1"/>
</dbReference>
<evidence type="ECO:0000256" key="6">
    <source>
        <dbReference type="ARBA" id="ARBA00022792"/>
    </source>
</evidence>
<reference evidence="12" key="1">
    <citation type="journal article" date="2020" name="Fungal Divers.">
        <title>Resolving the Mortierellaceae phylogeny through synthesis of multi-gene phylogenetics and phylogenomics.</title>
        <authorList>
            <person name="Vandepol N."/>
            <person name="Liber J."/>
            <person name="Desiro A."/>
            <person name="Na H."/>
            <person name="Kennedy M."/>
            <person name="Barry K."/>
            <person name="Grigoriev I.V."/>
            <person name="Miller A.N."/>
            <person name="O'Donnell K."/>
            <person name="Stajich J.E."/>
            <person name="Bonito G."/>
        </authorList>
    </citation>
    <scope>NUCLEOTIDE SEQUENCE</scope>
    <source>
        <strain evidence="12">REB-010B</strain>
    </source>
</reference>
<evidence type="ECO:0000256" key="11">
    <source>
        <dbReference type="RuleBase" id="RU000488"/>
    </source>
</evidence>
<dbReference type="InterPro" id="IPR018108">
    <property type="entry name" value="MCP_transmembrane"/>
</dbReference>
<evidence type="ECO:0000256" key="1">
    <source>
        <dbReference type="ARBA" id="ARBA00004448"/>
    </source>
</evidence>
<keyword evidence="7" id="KW-1133">Transmembrane helix</keyword>
<comment type="caution">
    <text evidence="12">The sequence shown here is derived from an EMBL/GenBank/DDBJ whole genome shotgun (WGS) entry which is preliminary data.</text>
</comment>
<keyword evidence="13" id="KW-1185">Reference proteome</keyword>
<evidence type="ECO:0000256" key="8">
    <source>
        <dbReference type="ARBA" id="ARBA00023128"/>
    </source>
</evidence>
<dbReference type="OrthoDB" id="427452at2759"/>
<feature type="repeat" description="Solcar" evidence="10">
    <location>
        <begin position="1"/>
        <end position="61"/>
    </location>
</feature>
<evidence type="ECO:0000256" key="4">
    <source>
        <dbReference type="ARBA" id="ARBA00022692"/>
    </source>
</evidence>
<evidence type="ECO:0000256" key="10">
    <source>
        <dbReference type="PROSITE-ProRule" id="PRU00282"/>
    </source>
</evidence>
<keyword evidence="6" id="KW-0999">Mitochondrion inner membrane</keyword>
<dbReference type="Proteomes" id="UP000738325">
    <property type="component" value="Unassembled WGS sequence"/>
</dbReference>
<keyword evidence="9 10" id="KW-0472">Membrane</keyword>
<evidence type="ECO:0000256" key="3">
    <source>
        <dbReference type="ARBA" id="ARBA00022448"/>
    </source>
</evidence>
<dbReference type="InterPro" id="IPR044677">
    <property type="entry name" value="SLC25A3/Pic2/Mir1-like"/>
</dbReference>
<evidence type="ECO:0000256" key="9">
    <source>
        <dbReference type="ARBA" id="ARBA00023136"/>
    </source>
</evidence>
<accession>A0A9P6RIA3</accession>
<evidence type="ECO:0000313" key="12">
    <source>
        <dbReference type="EMBL" id="KAG0318377.1"/>
    </source>
</evidence>
<dbReference type="GO" id="GO:1990547">
    <property type="term" value="P:mitochondrial phosphate ion transmembrane transport"/>
    <property type="evidence" value="ECO:0007669"/>
    <property type="project" value="InterPro"/>
</dbReference>
<comment type="similarity">
    <text evidence="2 11">Belongs to the mitochondrial carrier (TC 2.A.29) family.</text>
</comment>
<evidence type="ECO:0000256" key="2">
    <source>
        <dbReference type="ARBA" id="ARBA00006375"/>
    </source>
</evidence>
<evidence type="ECO:0000256" key="5">
    <source>
        <dbReference type="ARBA" id="ARBA00022737"/>
    </source>
</evidence>
<dbReference type="GO" id="GO:0005743">
    <property type="term" value="C:mitochondrial inner membrane"/>
    <property type="evidence" value="ECO:0007669"/>
    <property type="project" value="UniProtKB-SubCell"/>
</dbReference>
<evidence type="ECO:0000313" key="13">
    <source>
        <dbReference type="Proteomes" id="UP000738325"/>
    </source>
</evidence>
<protein>
    <submittedName>
        <fullName evidence="12">Mitochondrial phosphate carrier protein</fullName>
    </submittedName>
</protein>
<comment type="subcellular location">
    <subcellularLocation>
        <location evidence="1">Mitochondrion inner membrane</location>
        <topology evidence="1">Multi-pass membrane protein</topology>
    </subcellularLocation>
</comment>
<name>A0A9P6RIA3_9FUNG</name>
<dbReference type="PANTHER" id="PTHR45671">
    <property type="entry name" value="SOLUTE CARRIER FAMILY 25 (MITOCHONDRIAL CARRIER PHOSPHATE CARRIER), MEMBER 3, LIKE-RELATED-RELATED"/>
    <property type="match status" value="1"/>
</dbReference>
<keyword evidence="5" id="KW-0677">Repeat</keyword>
<evidence type="ECO:0000256" key="7">
    <source>
        <dbReference type="ARBA" id="ARBA00022989"/>
    </source>
</evidence>